<evidence type="ECO:0000313" key="8">
    <source>
        <dbReference type="Proteomes" id="UP000002748"/>
    </source>
</evidence>
<dbReference type="Gene3D" id="1.20.1250.20">
    <property type="entry name" value="MFS general substrate transporter like domains"/>
    <property type="match status" value="1"/>
</dbReference>
<dbReference type="KEGG" id="tasa:A1Q1_04873"/>
<dbReference type="SUPFAM" id="SSF103473">
    <property type="entry name" value="MFS general substrate transporter"/>
    <property type="match status" value="1"/>
</dbReference>
<proteinExistence type="predicted"/>
<dbReference type="VEuPathDB" id="FungiDB:A1Q1_04873"/>
<comment type="subcellular location">
    <subcellularLocation>
        <location evidence="1">Membrane</location>
        <topology evidence="1">Multi-pass membrane protein</topology>
    </subcellularLocation>
</comment>
<feature type="transmembrane region" description="Helical" evidence="6">
    <location>
        <begin position="89"/>
        <end position="108"/>
    </location>
</feature>
<dbReference type="PANTHER" id="PTHR23501:SF55">
    <property type="entry name" value="SIDEROPHORE IRON TRANSPORTER, PUTATIVE (AFU_ORTHOLOGUE AFUA_3G03440)-RELATED"/>
    <property type="match status" value="1"/>
</dbReference>
<keyword evidence="4 6" id="KW-0472">Membrane</keyword>
<feature type="transmembrane region" description="Helical" evidence="6">
    <location>
        <begin position="459"/>
        <end position="481"/>
    </location>
</feature>
<feature type="region of interest" description="Disordered" evidence="5">
    <location>
        <begin position="34"/>
        <end position="56"/>
    </location>
</feature>
<gene>
    <name evidence="7" type="ORF">A1Q1_04873</name>
</gene>
<reference evidence="7 8" key="1">
    <citation type="journal article" date="2012" name="Eukaryot. Cell">
        <title>Draft genome sequence of CBS 2479, the standard type strain of Trichosporon asahii.</title>
        <authorList>
            <person name="Yang R.Y."/>
            <person name="Li H.T."/>
            <person name="Zhu H."/>
            <person name="Zhou G.P."/>
            <person name="Wang M."/>
            <person name="Wang L."/>
        </authorList>
    </citation>
    <scope>NUCLEOTIDE SEQUENCE [LARGE SCALE GENOMIC DNA]</scope>
    <source>
        <strain evidence="8">ATCC 90039 / CBS 2479 / JCM 2466 / KCTC 7840 / NCYC 2677 / UAMH 7654</strain>
    </source>
</reference>
<feature type="transmembrane region" description="Helical" evidence="6">
    <location>
        <begin position="214"/>
        <end position="237"/>
    </location>
</feature>
<name>J5SMW3_TRIAS</name>
<dbReference type="GO" id="GO:0022857">
    <property type="term" value="F:transmembrane transporter activity"/>
    <property type="evidence" value="ECO:0007669"/>
    <property type="project" value="TreeGrafter"/>
</dbReference>
<dbReference type="OrthoDB" id="2241241at2759"/>
<dbReference type="AlphaFoldDB" id="J5SMW3"/>
<evidence type="ECO:0000256" key="3">
    <source>
        <dbReference type="ARBA" id="ARBA00022989"/>
    </source>
</evidence>
<organism evidence="7 8">
    <name type="scientific">Trichosporon asahii var. asahii (strain ATCC 90039 / CBS 2479 / JCM 2466 / KCTC 7840 / NBRC 103889/ NCYC 2677 / UAMH 7654)</name>
    <name type="common">Yeast</name>
    <dbReference type="NCBI Taxonomy" id="1186058"/>
    <lineage>
        <taxon>Eukaryota</taxon>
        <taxon>Fungi</taxon>
        <taxon>Dikarya</taxon>
        <taxon>Basidiomycota</taxon>
        <taxon>Agaricomycotina</taxon>
        <taxon>Tremellomycetes</taxon>
        <taxon>Trichosporonales</taxon>
        <taxon>Trichosporonaceae</taxon>
        <taxon>Trichosporon</taxon>
    </lineage>
</organism>
<feature type="transmembrane region" description="Helical" evidence="6">
    <location>
        <begin position="155"/>
        <end position="175"/>
    </location>
</feature>
<dbReference type="InterPro" id="IPR036259">
    <property type="entry name" value="MFS_trans_sf"/>
</dbReference>
<comment type="caution">
    <text evidence="7">The sequence shown here is derived from an EMBL/GenBank/DDBJ whole genome shotgun (WGS) entry which is preliminary data.</text>
</comment>
<feature type="transmembrane region" description="Helical" evidence="6">
    <location>
        <begin position="244"/>
        <end position="266"/>
    </location>
</feature>
<evidence type="ECO:0000256" key="1">
    <source>
        <dbReference type="ARBA" id="ARBA00004141"/>
    </source>
</evidence>
<dbReference type="HOGENOM" id="CLU_345191_0_0_1"/>
<dbReference type="GeneID" id="25988385"/>
<sequence>MSAVNDLLQAGTLALRNLAALGVSMATRFQTDPASAARAGAPGSQSAGVAAPGTISAPAAQGDEEAQRSSGLPPQPKEPKVWEQRQRNIVWFFMFLNCTSFAFQHTLLWSGPVSPSVTLNEGEEKRPAGPIVADAFTVLSSLLLAFALDYVGRGLGMAVSLGTATIGLALFAASYDSPMRSAGQVFYGMGSTGVKAITDVLVVETVRQEIDMPLAYAFMALPRAIALFSVPTVRYGLREPERHVLIAFSCVVPALGAPLVCVLWYYRAHLVLHKPFRHLMMFVWARHSNRPAFLAGRFLLVATLLVVFLVLWLVQMDVSPWPAAIPPLVASLIVTAPFCEWARVQCQPVWFHFRFFLIPSLSRTRVRVRYRWQRRQWFKFRGLTSMLMPVRRARNFCRGLGREVASWSSGLKVNLQRWHLEFAVCASCLTWKMAHTCWSTNLHPYLQVAFSKSSVEARYLISMSTATEHLGMLLVGLYAVYRPHEIKPANLKSVPLYCFGLVVFILAISLGHIPSLFVASQVLLAVSRSAFEVTKELALLADCRYEWPDFLHRSPTLLAYLGLSEKVGGMIGATISDILWAKALHNPPNRYLNGQTILSAERVHPNLGQHLATPQGSPERGRIISNYDETQAIALAISGALMALAFLCLRGIQTSRHFTETLKRRDLSVVAYNSFVEEIVDLLDKHPGRQICEALKAPIHSQDLVEAYVLDMTEYKSLRSLKPEGRRMAVSRAAEATSPKRFTDPDIRTLEDFELRQSLYLALKDEEHCRRMLVALDDETVREQHVGALLSYRTIASSELCFQVREDYELWAKWHMRSM</sequence>
<protein>
    <submittedName>
        <fullName evidence="7">Siderophore-iron transporter</fullName>
    </submittedName>
</protein>
<keyword evidence="3 6" id="KW-1133">Transmembrane helix</keyword>
<evidence type="ECO:0000313" key="7">
    <source>
        <dbReference type="EMBL" id="EJT46506.1"/>
    </source>
</evidence>
<evidence type="ECO:0000256" key="5">
    <source>
        <dbReference type="SAM" id="MobiDB-lite"/>
    </source>
</evidence>
<feature type="compositionally biased region" description="Low complexity" evidence="5">
    <location>
        <begin position="34"/>
        <end position="48"/>
    </location>
</feature>
<keyword evidence="2 6" id="KW-0812">Transmembrane</keyword>
<dbReference type="EMBL" id="ALBS01000288">
    <property type="protein sequence ID" value="EJT46506.1"/>
    <property type="molecule type" value="Genomic_DNA"/>
</dbReference>
<dbReference type="GO" id="GO:0005886">
    <property type="term" value="C:plasma membrane"/>
    <property type="evidence" value="ECO:0007669"/>
    <property type="project" value="TreeGrafter"/>
</dbReference>
<dbReference type="RefSeq" id="XP_014177164.1">
    <property type="nucleotide sequence ID" value="XM_014321689.1"/>
</dbReference>
<feature type="transmembrane region" description="Helical" evidence="6">
    <location>
        <begin position="292"/>
        <end position="314"/>
    </location>
</feature>
<evidence type="ECO:0000256" key="4">
    <source>
        <dbReference type="ARBA" id="ARBA00023136"/>
    </source>
</evidence>
<dbReference type="PANTHER" id="PTHR23501">
    <property type="entry name" value="MAJOR FACILITATOR SUPERFAMILY"/>
    <property type="match status" value="1"/>
</dbReference>
<feature type="transmembrane region" description="Helical" evidence="6">
    <location>
        <begin position="501"/>
        <end position="526"/>
    </location>
</feature>
<accession>J5SMW3</accession>
<feature type="region of interest" description="Disordered" evidence="5">
    <location>
        <begin position="61"/>
        <end position="80"/>
    </location>
</feature>
<feature type="transmembrane region" description="Helical" evidence="6">
    <location>
        <begin position="632"/>
        <end position="652"/>
    </location>
</feature>
<feature type="transmembrane region" description="Helical" evidence="6">
    <location>
        <begin position="128"/>
        <end position="148"/>
    </location>
</feature>
<dbReference type="Proteomes" id="UP000002748">
    <property type="component" value="Unassembled WGS sequence"/>
</dbReference>
<evidence type="ECO:0000256" key="2">
    <source>
        <dbReference type="ARBA" id="ARBA00022692"/>
    </source>
</evidence>
<evidence type="ECO:0000256" key="6">
    <source>
        <dbReference type="SAM" id="Phobius"/>
    </source>
</evidence>